<dbReference type="InterPro" id="IPR014043">
    <property type="entry name" value="Acyl_transferase_dom"/>
</dbReference>
<dbReference type="InterPro" id="IPR009081">
    <property type="entry name" value="PP-bd_ACP"/>
</dbReference>
<dbReference type="SUPFAM" id="SSF50129">
    <property type="entry name" value="GroES-like"/>
    <property type="match status" value="1"/>
</dbReference>
<dbReference type="Pfam" id="PF00550">
    <property type="entry name" value="PP-binding"/>
    <property type="match status" value="1"/>
</dbReference>
<dbReference type="GO" id="GO:0004312">
    <property type="term" value="F:fatty acid synthase activity"/>
    <property type="evidence" value="ECO:0007669"/>
    <property type="project" value="TreeGrafter"/>
</dbReference>
<feature type="active site" description="Proton acceptor; for dehydratase activity" evidence="7">
    <location>
        <position position="967"/>
    </location>
</feature>
<dbReference type="SUPFAM" id="SSF55048">
    <property type="entry name" value="Probable ACP-binding domain of malonyl-CoA ACP transacylase"/>
    <property type="match status" value="1"/>
</dbReference>
<dbReference type="InterPro" id="IPR036736">
    <property type="entry name" value="ACP-like_sf"/>
</dbReference>
<dbReference type="InterPro" id="IPR016035">
    <property type="entry name" value="Acyl_Trfase/lysoPLipase"/>
</dbReference>
<dbReference type="Pfam" id="PF02801">
    <property type="entry name" value="Ketoacyl-synt_C"/>
    <property type="match status" value="1"/>
</dbReference>
<feature type="active site" description="Proton donor; for dehydratase activity" evidence="7">
    <location>
        <position position="1134"/>
    </location>
</feature>
<dbReference type="SMART" id="SM00827">
    <property type="entry name" value="PKS_AT"/>
    <property type="match status" value="1"/>
</dbReference>
<keyword evidence="1" id="KW-0596">Phosphopantetheine</keyword>
<dbReference type="InterPro" id="IPR029063">
    <property type="entry name" value="SAM-dependent_MTases_sf"/>
</dbReference>
<gene>
    <name evidence="11" type="ORF">NA56DRAFT_755795</name>
</gene>
<keyword evidence="5" id="KW-0511">Multifunctional enzyme</keyword>
<dbReference type="STRING" id="1745343.A0A2J6PH07"/>
<dbReference type="PANTHER" id="PTHR43775:SF28">
    <property type="entry name" value="SYNTHASE, PUTATIVE-RELATED"/>
    <property type="match status" value="1"/>
</dbReference>
<dbReference type="InterPro" id="IPR049552">
    <property type="entry name" value="PKS_DH_N"/>
</dbReference>
<dbReference type="InterPro" id="IPR042104">
    <property type="entry name" value="PKS_dehydratase_sf"/>
</dbReference>
<evidence type="ECO:0000313" key="11">
    <source>
        <dbReference type="EMBL" id="PMD13335.1"/>
    </source>
</evidence>
<dbReference type="SMART" id="SM00826">
    <property type="entry name" value="PKS_DH"/>
    <property type="match status" value="1"/>
</dbReference>
<dbReference type="PROSITE" id="PS52019">
    <property type="entry name" value="PKS_MFAS_DH"/>
    <property type="match status" value="1"/>
</dbReference>
<dbReference type="Pfam" id="PF00109">
    <property type="entry name" value="ketoacyl-synt"/>
    <property type="match status" value="1"/>
</dbReference>
<feature type="domain" description="Ketosynthase family 3 (KS3)" evidence="9">
    <location>
        <begin position="50"/>
        <end position="471"/>
    </location>
</feature>
<sequence>MSPSITSDLDLEMNSTSVNGSSACTAKASDGHSNGLYFNKFHSNGTTSGIEPIAICGMALRLPGGLHTPQQFWDFLVTKGDARGRVPQSRYNIEAYYSATQKPSTIKTKYGYFLDESVNLGHFDTSLFNLRRDEVGRSDPQQRLMLEVVRECMEDAGETNWRGKRIGCYMGNFGEDWLEMFSKESQQYGLYRATGYGDFMLPNRISYEFDIHGPSMIIRTACSSALVALHEACQSITRGDCVSAIVGGANIILAPNMTCAMSEQGVLAVDGSCKTFSADANGYARGEAINAVFIKSLADALRDGNPVRAVIRSTASFSDGKSPAGVSAPNWVTQEQMMRRAYELAGITDFSKTAFVECHGTGTPIGDPIETKAVGKVFGSANGVYIGSVKPNLGHSEGASGLTSLIKAVLALEHRIIPPNIKFSKPNPSIQWDAGLKVPTEPMPWPESADERVSVNSFGIGGSDAHVILDSARSFGASRTAMQVPDTPQLLVFSGATPESLKQLIQNYKEFLEQNPESIGDLAYTLSNRREHLSYRAFAVAAKHNTVTVSPIARSGQVPNVVMMFTGQGAQWPQMGRELLQDSSYTIFQQSIKSLDKYLQATTFRPEWSIEEELLKSPKTSRLNTAEFSQPLCTAIQISLVDTLASIGVIPAAVVGHSSGELAAAYASGAITAKEAIIGAFHRGAATKLQTKAGAMAAIGLARDEVEKFVTSGVIIACENSPKSVTLSGDVEKVKAVVASIKDAKPDILARLLKVDKAYHSHHMAEIGNEYHNLIADEIFGKEPTKLFFSSVTGQMHSQGDTPLSARYWQKNLESPVLFSTAVTALLKHQIAKNAVLLEIGPHSSLAGPLRQIQTQNSNTAPYIATMLRNQDCVESFLSAIGKLYSVNVAVDFKKLIPSGTTLPDLPTYPWNHSETYWYESRLSKEWRHREHAYHDLLGVRIPESIGFEPIWRNLFHLENAPWVRDHKVKDDVVFPFAGYAAMIGEAVRQVSGIQEAFALRHVVVSTALVLTEVKPTEIMTSFRRRTLTDYLDSEWWEFTISSHNGYTWSKHCTGQVRAQAESLGPGELRALPPRKVASKRCYDSMERSGLNFGRTFRRLEEIRSETTRQVATAMAVNKEEDQVGYHLHPTLIDASMQLLSVAATKGYAGQVHSKMLVPTNIEELSVHRCSSNLEITTSATFTLGGGIMGKTKCTAAGQVVLEISGLRLTAVDEGGEDENADTTARPEWGPHIDFVDPKSLIKQSVDLSLTTPLLDELTQLCMISSQRRLAGLKSDIPHMQKYASWISRQLNTTAQPEFTQLNDAALENLVSSLVERLSGTPAADAAMAIYNTFFHIRGIFTGTMDALELLLDDDRLARIYQFADQCDRSPFIKRMAHSKPNMRVLEIGAGTGTTTKSILKDLAPLGGHILYSQYVYTDISTGMFVAATANFKDFPNIEYATLDISKGLADQGFEGREFDLIIASNVIHATKSLQDSLQNVRKLLAPNGRFFLTELNSTSKWVNYIWGTLPGWWLGEQDDRVDEPYVSPERWEMELRTAGFDGLDAVVLDSDEPHQVNAMMIAKSSINKTPSKHVTLLCHEISKPGPILGELKRRGYTVDRRLINESPLPAGQDVIAVLDKDQPFFENITSERLEAFKKLITTLDKSGIFWVTNPCQIHCPDPRFAQVIGIARTVRLEVLVDFATCEVDNIDSSSDLIADVFAKFQLREEDETFKPEMEYAISNRSVNVGRIFSFSLKEELSTSGPNDRVSLRTNKPGRLGDLHWSRKSQQVFQGDYVEIEPYATGLNFKDVLCAMGIVESSGDAFGLEAAGVVCRIGPDVRDLKVGDRVIFLGHSSFATHTIISEQLCAKMPDDLSFEDGATMPCVFSTSIYSLFNIGGLQKGQSVLIHSACGGVGIASIQLAKMVGAEIYATAGNNEKVEYLMKAFSLPRNRIFNSRNTSFLVDLMRETNGRGVDLALNSLSGELLHATWKCVAQFGKLVEIGKRDLLGAGKLDMSPFLDNRSYCCVDLDQLCNLKPAICKNLLNLTIEYFKAGHISPIRPIKAYPASSILEAFRYMQQGLHMGKIVISMRDASGELKLGTDVEKRQRLVTFDGSASYLLVGGLGGLGRSISTWMIDRGARHLIYLSRSANPNSEKHQDFLREIESMGCKVELVQGSVSSADDVQKAVDAGKGNLKGILQMSMVLCDQAFARMTLEDWNTATAPKIKGTWNLHNSTLAVGANLDFFVLFSSISGVIGQPGQANYAGANTFLDAFVQYRTALGLPASVVDIGAVQEVGYVARNEALLRRLKTSGAYGVVSEQGVLDSMAAAMTCLSNGTTASSNGRSTFICRRNFALGLQSRMSLRNPDNRAIWRKDIRMAQFHNDIGEIGNAAGATNDVLKTFLAKARHDTALLKAPETPTLLTTEIGKKVCSFLLKPEEDLDISASLADLGMDSLVAIEMRAWWKQTFGFDVSVLEMLGMGTLEALGKHAAETLLTQIVEGNEEAGGSKAEFSKQNDV</sequence>
<accession>A0A2J6PH07</accession>
<reference evidence="11 12" key="1">
    <citation type="submission" date="2016-05" db="EMBL/GenBank/DDBJ databases">
        <title>A degradative enzymes factory behind the ericoid mycorrhizal symbiosis.</title>
        <authorList>
            <consortium name="DOE Joint Genome Institute"/>
            <person name="Martino E."/>
            <person name="Morin E."/>
            <person name="Grelet G."/>
            <person name="Kuo A."/>
            <person name="Kohler A."/>
            <person name="Daghino S."/>
            <person name="Barry K."/>
            <person name="Choi C."/>
            <person name="Cichocki N."/>
            <person name="Clum A."/>
            <person name="Copeland A."/>
            <person name="Hainaut M."/>
            <person name="Haridas S."/>
            <person name="Labutti K."/>
            <person name="Lindquist E."/>
            <person name="Lipzen A."/>
            <person name="Khouja H.-R."/>
            <person name="Murat C."/>
            <person name="Ohm R."/>
            <person name="Olson A."/>
            <person name="Spatafora J."/>
            <person name="Veneault-Fourrey C."/>
            <person name="Henrissat B."/>
            <person name="Grigoriev I."/>
            <person name="Martin F."/>
            <person name="Perotto S."/>
        </authorList>
    </citation>
    <scope>NUCLEOTIDE SEQUENCE [LARGE SCALE GENOMIC DNA]</scope>
    <source>
        <strain evidence="11 12">UAMH 7357</strain>
    </source>
</reference>
<dbReference type="GO" id="GO:1901336">
    <property type="term" value="P:lactone biosynthetic process"/>
    <property type="evidence" value="ECO:0007669"/>
    <property type="project" value="UniProtKB-ARBA"/>
</dbReference>
<dbReference type="InterPro" id="IPR020806">
    <property type="entry name" value="PKS_PP-bd"/>
</dbReference>
<dbReference type="CDD" id="cd02440">
    <property type="entry name" value="AdoMet_MTases"/>
    <property type="match status" value="1"/>
</dbReference>
<dbReference type="Gene3D" id="3.40.47.10">
    <property type="match status" value="1"/>
</dbReference>
<dbReference type="SUPFAM" id="SSF51735">
    <property type="entry name" value="NAD(P)-binding Rossmann-fold domains"/>
    <property type="match status" value="2"/>
</dbReference>
<dbReference type="Pfam" id="PF08242">
    <property type="entry name" value="Methyltransf_12"/>
    <property type="match status" value="1"/>
</dbReference>
<dbReference type="SMART" id="SM00823">
    <property type="entry name" value="PKS_PP"/>
    <property type="match status" value="1"/>
</dbReference>
<dbReference type="Pfam" id="PF14765">
    <property type="entry name" value="PS-DH"/>
    <property type="match status" value="1"/>
</dbReference>
<dbReference type="InterPro" id="IPR032821">
    <property type="entry name" value="PKS_assoc"/>
</dbReference>
<dbReference type="SUPFAM" id="SSF47336">
    <property type="entry name" value="ACP-like"/>
    <property type="match status" value="1"/>
</dbReference>
<dbReference type="InterPro" id="IPR020843">
    <property type="entry name" value="ER"/>
</dbReference>
<dbReference type="CDD" id="cd05195">
    <property type="entry name" value="enoyl_red"/>
    <property type="match status" value="1"/>
</dbReference>
<dbReference type="Pfam" id="PF21089">
    <property type="entry name" value="PKS_DH_N"/>
    <property type="match status" value="1"/>
</dbReference>
<dbReference type="InterPro" id="IPR016039">
    <property type="entry name" value="Thiolase-like"/>
</dbReference>
<protein>
    <submittedName>
        <fullName evidence="11">Uncharacterized protein</fullName>
    </submittedName>
</protein>
<feature type="region of interest" description="N-terminal hotdog fold" evidence="7">
    <location>
        <begin position="935"/>
        <end position="1064"/>
    </location>
</feature>
<dbReference type="SUPFAM" id="SSF53335">
    <property type="entry name" value="S-adenosyl-L-methionine-dependent methyltransferases"/>
    <property type="match status" value="1"/>
</dbReference>
<dbReference type="GO" id="GO:0016491">
    <property type="term" value="F:oxidoreductase activity"/>
    <property type="evidence" value="ECO:0007669"/>
    <property type="project" value="InterPro"/>
</dbReference>
<dbReference type="InterPro" id="IPR014031">
    <property type="entry name" value="Ketoacyl_synth_C"/>
</dbReference>
<evidence type="ECO:0000259" key="8">
    <source>
        <dbReference type="PROSITE" id="PS50075"/>
    </source>
</evidence>
<evidence type="ECO:0000256" key="4">
    <source>
        <dbReference type="ARBA" id="ARBA00022857"/>
    </source>
</evidence>
<dbReference type="Gene3D" id="1.10.1200.10">
    <property type="entry name" value="ACP-like"/>
    <property type="match status" value="1"/>
</dbReference>
<keyword evidence="4" id="KW-0521">NADP</keyword>
<dbReference type="CDD" id="cd00833">
    <property type="entry name" value="PKS"/>
    <property type="match status" value="1"/>
</dbReference>
<dbReference type="Pfam" id="PF08240">
    <property type="entry name" value="ADH_N"/>
    <property type="match status" value="1"/>
</dbReference>
<dbReference type="InterPro" id="IPR001227">
    <property type="entry name" value="Ac_transferase_dom_sf"/>
</dbReference>
<feature type="domain" description="Carrier" evidence="8">
    <location>
        <begin position="2401"/>
        <end position="2477"/>
    </location>
</feature>
<evidence type="ECO:0000256" key="7">
    <source>
        <dbReference type="PROSITE-ProRule" id="PRU01363"/>
    </source>
</evidence>
<dbReference type="PROSITE" id="PS52004">
    <property type="entry name" value="KS3_2"/>
    <property type="match status" value="1"/>
</dbReference>
<dbReference type="InterPro" id="IPR014030">
    <property type="entry name" value="Ketoacyl_synth_N"/>
</dbReference>
<dbReference type="OrthoDB" id="329835at2759"/>
<dbReference type="InterPro" id="IPR016036">
    <property type="entry name" value="Malonyl_transacylase_ACP-bd"/>
</dbReference>
<evidence type="ECO:0000259" key="9">
    <source>
        <dbReference type="PROSITE" id="PS52004"/>
    </source>
</evidence>
<dbReference type="InterPro" id="IPR050091">
    <property type="entry name" value="PKS_NRPS_Biosynth_Enz"/>
</dbReference>
<feature type="domain" description="PKS/mFAS DH" evidence="10">
    <location>
        <begin position="935"/>
        <end position="1218"/>
    </location>
</feature>
<evidence type="ECO:0000256" key="1">
    <source>
        <dbReference type="ARBA" id="ARBA00022450"/>
    </source>
</evidence>
<name>A0A2J6PH07_9HELO</name>
<dbReference type="SUPFAM" id="SSF53901">
    <property type="entry name" value="Thiolase-like"/>
    <property type="match status" value="1"/>
</dbReference>
<dbReference type="Gene3D" id="3.40.366.10">
    <property type="entry name" value="Malonyl-Coenzyme A Acyl Carrier Protein, domain 2"/>
    <property type="match status" value="1"/>
</dbReference>
<dbReference type="InterPro" id="IPR036291">
    <property type="entry name" value="NAD(P)-bd_dom_sf"/>
</dbReference>
<dbReference type="PROSITE" id="PS50075">
    <property type="entry name" value="CARRIER"/>
    <property type="match status" value="1"/>
</dbReference>
<keyword evidence="6" id="KW-0012">Acyltransferase</keyword>
<dbReference type="Pfam" id="PF16197">
    <property type="entry name" value="KAsynt_C_assoc"/>
    <property type="match status" value="1"/>
</dbReference>
<proteinExistence type="predicted"/>
<keyword evidence="2" id="KW-0597">Phosphoprotein</keyword>
<organism evidence="11 12">
    <name type="scientific">Hyaloscypha hepaticicola</name>
    <dbReference type="NCBI Taxonomy" id="2082293"/>
    <lineage>
        <taxon>Eukaryota</taxon>
        <taxon>Fungi</taxon>
        <taxon>Dikarya</taxon>
        <taxon>Ascomycota</taxon>
        <taxon>Pezizomycotina</taxon>
        <taxon>Leotiomycetes</taxon>
        <taxon>Helotiales</taxon>
        <taxon>Hyaloscyphaceae</taxon>
        <taxon>Hyaloscypha</taxon>
    </lineage>
</organism>
<dbReference type="Gene3D" id="3.90.180.10">
    <property type="entry name" value="Medium-chain alcohol dehydrogenases, catalytic domain"/>
    <property type="match status" value="1"/>
</dbReference>
<dbReference type="GO" id="GO:0031177">
    <property type="term" value="F:phosphopantetheine binding"/>
    <property type="evidence" value="ECO:0007669"/>
    <property type="project" value="InterPro"/>
</dbReference>
<dbReference type="InterPro" id="IPR013154">
    <property type="entry name" value="ADH-like_N"/>
</dbReference>
<dbReference type="GO" id="GO:0044550">
    <property type="term" value="P:secondary metabolite biosynthetic process"/>
    <property type="evidence" value="ECO:0007669"/>
    <property type="project" value="TreeGrafter"/>
</dbReference>
<dbReference type="Gene3D" id="3.40.50.720">
    <property type="entry name" value="NAD(P)-binding Rossmann-like Domain"/>
    <property type="match status" value="2"/>
</dbReference>
<dbReference type="InterPro" id="IPR011032">
    <property type="entry name" value="GroES-like_sf"/>
</dbReference>
<evidence type="ECO:0000259" key="10">
    <source>
        <dbReference type="PROSITE" id="PS52019"/>
    </source>
</evidence>
<dbReference type="SMART" id="SM00822">
    <property type="entry name" value="PKS_KR"/>
    <property type="match status" value="1"/>
</dbReference>
<dbReference type="InterPro" id="IPR020807">
    <property type="entry name" value="PKS_DH"/>
</dbReference>
<dbReference type="Proteomes" id="UP000235672">
    <property type="component" value="Unassembled WGS sequence"/>
</dbReference>
<dbReference type="InterPro" id="IPR057326">
    <property type="entry name" value="KR_dom"/>
</dbReference>
<dbReference type="EMBL" id="KZ613532">
    <property type="protein sequence ID" value="PMD13335.1"/>
    <property type="molecule type" value="Genomic_DNA"/>
</dbReference>
<keyword evidence="12" id="KW-1185">Reference proteome</keyword>
<dbReference type="PANTHER" id="PTHR43775">
    <property type="entry name" value="FATTY ACID SYNTHASE"/>
    <property type="match status" value="1"/>
</dbReference>
<dbReference type="InterPro" id="IPR020841">
    <property type="entry name" value="PKS_Beta-ketoAc_synthase_dom"/>
</dbReference>
<evidence type="ECO:0000256" key="6">
    <source>
        <dbReference type="ARBA" id="ARBA00023315"/>
    </source>
</evidence>
<dbReference type="GO" id="GO:0006633">
    <property type="term" value="P:fatty acid biosynthetic process"/>
    <property type="evidence" value="ECO:0007669"/>
    <property type="project" value="TreeGrafter"/>
</dbReference>
<evidence type="ECO:0000313" key="12">
    <source>
        <dbReference type="Proteomes" id="UP000235672"/>
    </source>
</evidence>
<keyword evidence="3" id="KW-0808">Transferase</keyword>
<dbReference type="SMART" id="SM00829">
    <property type="entry name" value="PKS_ER"/>
    <property type="match status" value="1"/>
</dbReference>
<dbReference type="Gene3D" id="3.10.129.110">
    <property type="entry name" value="Polyketide synthase dehydratase"/>
    <property type="match status" value="1"/>
</dbReference>
<dbReference type="InterPro" id="IPR013217">
    <property type="entry name" value="Methyltransf_12"/>
</dbReference>
<feature type="region of interest" description="C-terminal hotdog fold" evidence="7">
    <location>
        <begin position="1074"/>
        <end position="1218"/>
    </location>
</feature>
<dbReference type="SMART" id="SM00825">
    <property type="entry name" value="PKS_KS"/>
    <property type="match status" value="1"/>
</dbReference>
<dbReference type="InterPro" id="IPR013968">
    <property type="entry name" value="PKS_KR"/>
</dbReference>
<dbReference type="FunFam" id="3.40.50.720:FF:000209">
    <property type="entry name" value="Polyketide synthase Pks12"/>
    <property type="match status" value="1"/>
</dbReference>
<evidence type="ECO:0000256" key="5">
    <source>
        <dbReference type="ARBA" id="ARBA00023268"/>
    </source>
</evidence>
<dbReference type="Gene3D" id="3.40.50.150">
    <property type="entry name" value="Vaccinia Virus protein VP39"/>
    <property type="match status" value="1"/>
</dbReference>
<evidence type="ECO:0000256" key="3">
    <source>
        <dbReference type="ARBA" id="ARBA00022679"/>
    </source>
</evidence>
<dbReference type="Pfam" id="PF08659">
    <property type="entry name" value="KR"/>
    <property type="match status" value="1"/>
</dbReference>
<evidence type="ECO:0000256" key="2">
    <source>
        <dbReference type="ARBA" id="ARBA00022553"/>
    </source>
</evidence>
<dbReference type="InterPro" id="IPR049900">
    <property type="entry name" value="PKS_mFAS_DH"/>
</dbReference>
<dbReference type="SUPFAM" id="SSF52151">
    <property type="entry name" value="FabD/lysophospholipase-like"/>
    <property type="match status" value="1"/>
</dbReference>
<dbReference type="Pfam" id="PF13602">
    <property type="entry name" value="ADH_zinc_N_2"/>
    <property type="match status" value="1"/>
</dbReference>
<dbReference type="Pfam" id="PF00698">
    <property type="entry name" value="Acyl_transf_1"/>
    <property type="match status" value="1"/>
</dbReference>
<dbReference type="InterPro" id="IPR049551">
    <property type="entry name" value="PKS_DH_C"/>
</dbReference>